<keyword evidence="7" id="KW-0915">Sodium</keyword>
<feature type="binding site" evidence="7">
    <location>
        <position position="34"/>
    </location>
    <ligand>
        <name>Na(+)</name>
        <dbReference type="ChEBI" id="CHEBI:29101"/>
        <label>1</label>
    </ligand>
</feature>
<feature type="transmembrane region" description="Helical" evidence="9">
    <location>
        <begin position="512"/>
        <end position="537"/>
    </location>
</feature>
<keyword evidence="8" id="KW-1015">Disulfide bond</keyword>
<dbReference type="PANTHER" id="PTHR11616:SF326">
    <property type="entry name" value="SODIUM-DEPENDENT TRANSPORTER SNF-5"/>
    <property type="match status" value="1"/>
</dbReference>
<feature type="binding site" evidence="7">
    <location>
        <position position="41"/>
    </location>
    <ligand>
        <name>Na(+)</name>
        <dbReference type="ChEBI" id="CHEBI:29101"/>
        <label>1</label>
    </ligand>
</feature>
<dbReference type="WBParaSite" id="ACRNAN_scaffold6526.g6682.t1">
    <property type="protein sequence ID" value="ACRNAN_scaffold6526.g6682.t1"/>
    <property type="gene ID" value="ACRNAN_scaffold6526.g6682"/>
</dbReference>
<keyword evidence="7" id="KW-0479">Metal-binding</keyword>
<feature type="transmembrane region" description="Helical" evidence="9">
    <location>
        <begin position="391"/>
        <end position="412"/>
    </location>
</feature>
<feature type="transmembrane region" description="Helical" evidence="9">
    <location>
        <begin position="22"/>
        <end position="43"/>
    </location>
</feature>
<feature type="transmembrane region" description="Helical" evidence="9">
    <location>
        <begin position="433"/>
        <end position="458"/>
    </location>
</feature>
<evidence type="ECO:0000256" key="8">
    <source>
        <dbReference type="PIRSR" id="PIRSR600175-2"/>
    </source>
</evidence>
<sequence>MASVSPAYYDIPNPKSEERQKWGSGIQFLLACIGYSVGLGNIWRFPSLAYQNGGGAFLIPYLICSFFFGLPILYLEMSLGQFATVGPGVIYGRLRPVFQGIGWGMAILSWLVGLYYQIIVAWILVYLYVIITGQSYKWSSCRNDFNTQYCKSILEDRRCEEEIGEVGAFYFNKTCYSLTDSIAHKNMTDTFNVLSAISPAEEFFENYILEKSADMNDLGGINLKVTIALVIAWITTALVLWKGVKIIGRVAFFTATTPYIIIAIMFIQSWTLEGHMKGLDFYLLQPDFSVVFKWETWKSAVTQNCYSLGVGFGGLLSLASFNKKNHNCFRDAILVSFADGFMSIFGGVAVFNVLGFMATRLNLRINDVVQSGTGLAFIAYPEAISHMPVPWLWALLFFVMLWLLGVDSQFGLVEVICTSLRDQFPSLKKYEGLLVFTTCFVSFLVGIIMTTKAGIFYFNVFDEYSASLGLIILLLLEITLVVFVYGCANYIDDIRMMFGQPKNLLGKLFGPSGWYIKIVWLTVSPIFATAILIVTIMSTFTKQMTYGKDDRKYSYPTYAYTIGWVLSLLPLVAIPILIWFKVHKFKKEGKSMRELFRLQPKWPSYKLHSKNRAHSVLPGWLANIIGFNDNRSSLYMDSKF</sequence>
<proteinExistence type="predicted"/>
<feature type="disulfide bond" evidence="8">
    <location>
        <begin position="141"/>
        <end position="150"/>
    </location>
</feature>
<evidence type="ECO:0000256" key="4">
    <source>
        <dbReference type="ARBA" id="ARBA00022847"/>
    </source>
</evidence>
<evidence type="ECO:0000313" key="11">
    <source>
        <dbReference type="WBParaSite" id="ACRNAN_scaffold6526.g6682.t1"/>
    </source>
</evidence>
<dbReference type="GO" id="GO:0043005">
    <property type="term" value="C:neuron projection"/>
    <property type="evidence" value="ECO:0007669"/>
    <property type="project" value="TreeGrafter"/>
</dbReference>
<feature type="binding site" evidence="7">
    <location>
        <position position="307"/>
    </location>
    <ligand>
        <name>Na(+)</name>
        <dbReference type="ChEBI" id="CHEBI:29101"/>
        <label>1</label>
    </ligand>
</feature>
<feature type="transmembrane region" description="Helical" evidence="9">
    <location>
        <begin position="101"/>
        <end position="129"/>
    </location>
</feature>
<dbReference type="PRINTS" id="PR00176">
    <property type="entry name" value="NANEUSMPORT"/>
</dbReference>
<feature type="binding site" evidence="7">
    <location>
        <position position="407"/>
    </location>
    <ligand>
        <name>Na(+)</name>
        <dbReference type="ChEBI" id="CHEBI:29101"/>
        <label>1</label>
    </ligand>
</feature>
<feature type="transmembrane region" description="Helical" evidence="9">
    <location>
        <begin position="332"/>
        <end position="354"/>
    </location>
</feature>
<keyword evidence="2" id="KW-0813">Transport</keyword>
<dbReference type="NCBIfam" id="NF037979">
    <property type="entry name" value="Na_transp"/>
    <property type="match status" value="1"/>
</dbReference>
<feature type="transmembrane region" description="Helical" evidence="9">
    <location>
        <begin position="221"/>
        <end position="240"/>
    </location>
</feature>
<feature type="transmembrane region" description="Helical" evidence="9">
    <location>
        <begin position="55"/>
        <end position="75"/>
    </location>
</feature>
<evidence type="ECO:0000256" key="1">
    <source>
        <dbReference type="ARBA" id="ARBA00004141"/>
    </source>
</evidence>
<feature type="transmembrane region" description="Helical" evidence="9">
    <location>
        <begin position="464"/>
        <end position="491"/>
    </location>
</feature>
<name>A0A914E939_9BILA</name>
<dbReference type="Proteomes" id="UP000887540">
    <property type="component" value="Unplaced"/>
</dbReference>
<feature type="transmembrane region" description="Helical" evidence="9">
    <location>
        <begin position="246"/>
        <end position="267"/>
    </location>
</feature>
<dbReference type="GO" id="GO:0005886">
    <property type="term" value="C:plasma membrane"/>
    <property type="evidence" value="ECO:0007669"/>
    <property type="project" value="TreeGrafter"/>
</dbReference>
<evidence type="ECO:0000256" key="7">
    <source>
        <dbReference type="PIRSR" id="PIRSR600175-1"/>
    </source>
</evidence>
<dbReference type="GO" id="GO:0005332">
    <property type="term" value="F:gamma-aminobutyric acid:sodium:chloride symporter activity"/>
    <property type="evidence" value="ECO:0007669"/>
    <property type="project" value="TreeGrafter"/>
</dbReference>
<comment type="subcellular location">
    <subcellularLocation>
        <location evidence="1">Membrane</location>
        <topology evidence="1">Multi-pass membrane protein</topology>
    </subcellularLocation>
</comment>
<evidence type="ECO:0000256" key="5">
    <source>
        <dbReference type="ARBA" id="ARBA00022989"/>
    </source>
</evidence>
<dbReference type="PANTHER" id="PTHR11616">
    <property type="entry name" value="SODIUM/CHLORIDE DEPENDENT TRANSPORTER"/>
    <property type="match status" value="1"/>
</dbReference>
<dbReference type="SUPFAM" id="SSF161070">
    <property type="entry name" value="SNF-like"/>
    <property type="match status" value="1"/>
</dbReference>
<evidence type="ECO:0000256" key="2">
    <source>
        <dbReference type="ARBA" id="ARBA00022448"/>
    </source>
</evidence>
<reference evidence="11" key="1">
    <citation type="submission" date="2022-11" db="UniProtKB">
        <authorList>
            <consortium name="WormBaseParasite"/>
        </authorList>
    </citation>
    <scope>IDENTIFICATION</scope>
</reference>
<dbReference type="PROSITE" id="PS50267">
    <property type="entry name" value="NA_NEUROTRAN_SYMP_3"/>
    <property type="match status" value="1"/>
</dbReference>
<keyword evidence="4" id="KW-0769">Symport</keyword>
<feature type="binding site" evidence="7">
    <location>
        <position position="37"/>
    </location>
    <ligand>
        <name>Na(+)</name>
        <dbReference type="ChEBI" id="CHEBI:29101"/>
        <label>1</label>
    </ligand>
</feature>
<keyword evidence="5 9" id="KW-1133">Transmembrane helix</keyword>
<protein>
    <submittedName>
        <fullName evidence="11">Uncharacterized protein</fullName>
    </submittedName>
</protein>
<evidence type="ECO:0000313" key="10">
    <source>
        <dbReference type="Proteomes" id="UP000887540"/>
    </source>
</evidence>
<organism evidence="10 11">
    <name type="scientific">Acrobeloides nanus</name>
    <dbReference type="NCBI Taxonomy" id="290746"/>
    <lineage>
        <taxon>Eukaryota</taxon>
        <taxon>Metazoa</taxon>
        <taxon>Ecdysozoa</taxon>
        <taxon>Nematoda</taxon>
        <taxon>Chromadorea</taxon>
        <taxon>Rhabditida</taxon>
        <taxon>Tylenchina</taxon>
        <taxon>Cephalobomorpha</taxon>
        <taxon>Cephaloboidea</taxon>
        <taxon>Cephalobidae</taxon>
        <taxon>Acrobeloides</taxon>
    </lineage>
</organism>
<accession>A0A914E939</accession>
<feature type="binding site" evidence="7">
    <location>
        <position position="404"/>
    </location>
    <ligand>
        <name>Na(+)</name>
        <dbReference type="ChEBI" id="CHEBI:29101"/>
        <label>1</label>
    </ligand>
</feature>
<evidence type="ECO:0000256" key="9">
    <source>
        <dbReference type="SAM" id="Phobius"/>
    </source>
</evidence>
<keyword evidence="10" id="KW-1185">Reference proteome</keyword>
<dbReference type="AlphaFoldDB" id="A0A914E939"/>
<dbReference type="InterPro" id="IPR037272">
    <property type="entry name" value="SNS_sf"/>
</dbReference>
<dbReference type="GO" id="GO:0046872">
    <property type="term" value="F:metal ion binding"/>
    <property type="evidence" value="ECO:0007669"/>
    <property type="project" value="UniProtKB-KW"/>
</dbReference>
<dbReference type="Pfam" id="PF00209">
    <property type="entry name" value="SNF"/>
    <property type="match status" value="1"/>
</dbReference>
<keyword evidence="3 9" id="KW-0812">Transmembrane</keyword>
<evidence type="ECO:0000256" key="6">
    <source>
        <dbReference type="ARBA" id="ARBA00023136"/>
    </source>
</evidence>
<keyword evidence="6 9" id="KW-0472">Membrane</keyword>
<evidence type="ECO:0000256" key="3">
    <source>
        <dbReference type="ARBA" id="ARBA00022692"/>
    </source>
</evidence>
<dbReference type="InterPro" id="IPR000175">
    <property type="entry name" value="Na/ntran_symport"/>
</dbReference>
<feature type="transmembrane region" description="Helical" evidence="9">
    <location>
        <begin position="557"/>
        <end position="580"/>
    </location>
</feature>
<feature type="binding site" evidence="7">
    <location>
        <position position="408"/>
    </location>
    <ligand>
        <name>Na(+)</name>
        <dbReference type="ChEBI" id="CHEBI:29101"/>
        <label>1</label>
    </ligand>
</feature>